<keyword evidence="3" id="KW-0479">Metal-binding</keyword>
<comment type="similarity">
    <text evidence="1">Belongs to the SCO1/2 family.</text>
</comment>
<keyword evidence="4" id="KW-1015">Disulfide bond</keyword>
<feature type="binding site" evidence="3">
    <location>
        <position position="154"/>
    </location>
    <ligand>
        <name>Cu cation</name>
        <dbReference type="ChEBI" id="CHEBI:23378"/>
    </ligand>
</feature>
<name>A0A2K8L398_9PROT</name>
<dbReference type="PROSITE" id="PS51257">
    <property type="entry name" value="PROKAR_LIPOPROTEIN"/>
    <property type="match status" value="1"/>
</dbReference>
<dbReference type="EMBL" id="CP018800">
    <property type="protein sequence ID" value="ATX81572.1"/>
    <property type="molecule type" value="Genomic_DNA"/>
</dbReference>
<dbReference type="AlphaFoldDB" id="A0A2K8L398"/>
<evidence type="ECO:0000256" key="1">
    <source>
        <dbReference type="ARBA" id="ARBA00010996"/>
    </source>
</evidence>
<dbReference type="Pfam" id="PF02630">
    <property type="entry name" value="SCO1-SenC"/>
    <property type="match status" value="1"/>
</dbReference>
<dbReference type="GO" id="GO:0046872">
    <property type="term" value="F:metal ion binding"/>
    <property type="evidence" value="ECO:0007669"/>
    <property type="project" value="UniProtKB-KW"/>
</dbReference>
<evidence type="ECO:0000256" key="4">
    <source>
        <dbReference type="PIRSR" id="PIRSR603782-2"/>
    </source>
</evidence>
<dbReference type="InterPro" id="IPR036249">
    <property type="entry name" value="Thioredoxin-like_sf"/>
</dbReference>
<dbReference type="SUPFAM" id="SSF52833">
    <property type="entry name" value="Thioredoxin-like"/>
    <property type="match status" value="1"/>
</dbReference>
<feature type="binding site" evidence="3">
    <location>
        <position position="65"/>
    </location>
    <ligand>
        <name>Cu cation</name>
        <dbReference type="ChEBI" id="CHEBI:23378"/>
    </ligand>
</feature>
<dbReference type="KEGG" id="mfn:Ga0123462_0702"/>
<dbReference type="PANTHER" id="PTHR12151:SF25">
    <property type="entry name" value="LINALOOL DEHYDRATASE_ISOMERASE DOMAIN-CONTAINING PROTEIN"/>
    <property type="match status" value="1"/>
</dbReference>
<dbReference type="Gene3D" id="3.40.30.10">
    <property type="entry name" value="Glutaredoxin"/>
    <property type="match status" value="1"/>
</dbReference>
<protein>
    <submittedName>
        <fullName evidence="6">Protein SCO1/2</fullName>
    </submittedName>
</protein>
<dbReference type="FunFam" id="3.40.30.10:FF:000013">
    <property type="entry name" value="Blast:Protein SCO1 homolog, mitochondrial"/>
    <property type="match status" value="1"/>
</dbReference>
<gene>
    <name evidence="6" type="ORF">Ga0123462_0702</name>
</gene>
<keyword evidence="7" id="KW-1185">Reference proteome</keyword>
<evidence type="ECO:0000259" key="5">
    <source>
        <dbReference type="PROSITE" id="PS51352"/>
    </source>
</evidence>
<feature type="binding site" evidence="3">
    <location>
        <position position="69"/>
    </location>
    <ligand>
        <name>Cu cation</name>
        <dbReference type="ChEBI" id="CHEBI:23378"/>
    </ligand>
</feature>
<evidence type="ECO:0000313" key="7">
    <source>
        <dbReference type="Proteomes" id="UP000231637"/>
    </source>
</evidence>
<dbReference type="InterPro" id="IPR003782">
    <property type="entry name" value="SCO1/SenC"/>
</dbReference>
<accession>A0A2K8L398</accession>
<evidence type="ECO:0000256" key="2">
    <source>
        <dbReference type="ARBA" id="ARBA00023008"/>
    </source>
</evidence>
<reference evidence="6 7" key="1">
    <citation type="submission" date="2016-12" db="EMBL/GenBank/DDBJ databases">
        <title>Isolation and genomic insights into novel planktonic Zetaproteobacteria from stratified waters of the Chesapeake Bay.</title>
        <authorList>
            <person name="McAllister S.M."/>
            <person name="Kato S."/>
            <person name="Chan C.S."/>
            <person name="Chiu B.K."/>
            <person name="Field E.K."/>
        </authorList>
    </citation>
    <scope>NUCLEOTIDE SEQUENCE [LARGE SCALE GENOMIC DNA]</scope>
    <source>
        <strain evidence="6 7">CP-8</strain>
    </source>
</reference>
<dbReference type="PANTHER" id="PTHR12151">
    <property type="entry name" value="ELECTRON TRANSPORT PROTIN SCO1/SENC FAMILY MEMBER"/>
    <property type="match status" value="1"/>
</dbReference>
<sequence length="194" mass="21586">MQRVRISLLYKYLTALLIAVTLLLSSCTSEPQNAKDFTLQSVDGPVSLHDFRGKTVLLFFGYTHCPDICPATMNNVAMALRMLKEQASQVQVLFVTVDPERDSAEHLAKYVAFFHPNITGLTGTPEEIKRAAGAYDAEFFKQDAQDPDGYEMIHTSMLFMINSEGKILDIMSHHTEPDDIAIALRNWLNSGSAG</sequence>
<organism evidence="6 7">
    <name type="scientific">Mariprofundus ferrinatatus</name>
    <dbReference type="NCBI Taxonomy" id="1921087"/>
    <lineage>
        <taxon>Bacteria</taxon>
        <taxon>Pseudomonadati</taxon>
        <taxon>Pseudomonadota</taxon>
        <taxon>Candidatius Mariprofundia</taxon>
        <taxon>Mariprofundales</taxon>
        <taxon>Mariprofundaceae</taxon>
        <taxon>Mariprofundus</taxon>
    </lineage>
</organism>
<dbReference type="InterPro" id="IPR013766">
    <property type="entry name" value="Thioredoxin_domain"/>
</dbReference>
<evidence type="ECO:0000256" key="3">
    <source>
        <dbReference type="PIRSR" id="PIRSR603782-1"/>
    </source>
</evidence>
<dbReference type="CDD" id="cd02968">
    <property type="entry name" value="SCO"/>
    <property type="match status" value="1"/>
</dbReference>
<dbReference type="PROSITE" id="PS51352">
    <property type="entry name" value="THIOREDOXIN_2"/>
    <property type="match status" value="1"/>
</dbReference>
<feature type="domain" description="Thioredoxin" evidence="5">
    <location>
        <begin position="28"/>
        <end position="193"/>
    </location>
</feature>
<dbReference type="Proteomes" id="UP000231637">
    <property type="component" value="Chromosome"/>
</dbReference>
<feature type="disulfide bond" description="Redox-active" evidence="4">
    <location>
        <begin position="65"/>
        <end position="69"/>
    </location>
</feature>
<evidence type="ECO:0000313" key="6">
    <source>
        <dbReference type="EMBL" id="ATX81572.1"/>
    </source>
</evidence>
<proteinExistence type="inferred from homology"/>
<keyword evidence="2 3" id="KW-0186">Copper</keyword>